<dbReference type="Pfam" id="PF00583">
    <property type="entry name" value="Acetyltransf_1"/>
    <property type="match status" value="1"/>
</dbReference>
<comment type="caution">
    <text evidence="2">The sequence shown here is derived from an EMBL/GenBank/DDBJ whole genome shotgun (WGS) entry which is preliminary data.</text>
</comment>
<dbReference type="AlphaFoldDB" id="A0A645IVX4"/>
<dbReference type="InterPro" id="IPR016181">
    <property type="entry name" value="Acyl_CoA_acyltransferase"/>
</dbReference>
<dbReference type="PROSITE" id="PS51186">
    <property type="entry name" value="GNAT"/>
    <property type="match status" value="1"/>
</dbReference>
<dbReference type="InterPro" id="IPR000182">
    <property type="entry name" value="GNAT_dom"/>
</dbReference>
<dbReference type="GO" id="GO:0016747">
    <property type="term" value="F:acyltransferase activity, transferring groups other than amino-acyl groups"/>
    <property type="evidence" value="ECO:0007669"/>
    <property type="project" value="InterPro"/>
</dbReference>
<sequence>MELDDFNILNEFQSRGLGSLALNRIIRQTALVEYPIWCTVTRGNEAAIRFYQRHGFKQTAETDQVITLSLTQAP</sequence>
<dbReference type="Gene3D" id="3.40.630.30">
    <property type="match status" value="1"/>
</dbReference>
<reference evidence="2" key="1">
    <citation type="submission" date="2019-08" db="EMBL/GenBank/DDBJ databases">
        <authorList>
            <person name="Kucharzyk K."/>
            <person name="Murdoch R.W."/>
            <person name="Higgins S."/>
            <person name="Loffler F."/>
        </authorList>
    </citation>
    <scope>NUCLEOTIDE SEQUENCE</scope>
</reference>
<dbReference type="SUPFAM" id="SSF55729">
    <property type="entry name" value="Acyl-CoA N-acyltransferases (Nat)"/>
    <property type="match status" value="1"/>
</dbReference>
<feature type="domain" description="N-acetyltransferase" evidence="1">
    <location>
        <begin position="1"/>
        <end position="73"/>
    </location>
</feature>
<evidence type="ECO:0000313" key="2">
    <source>
        <dbReference type="EMBL" id="MPN54579.1"/>
    </source>
</evidence>
<protein>
    <recommendedName>
        <fullName evidence="1">N-acetyltransferase domain-containing protein</fullName>
    </recommendedName>
</protein>
<name>A0A645IVX4_9ZZZZ</name>
<dbReference type="EMBL" id="VSSQ01122939">
    <property type="protein sequence ID" value="MPN54579.1"/>
    <property type="molecule type" value="Genomic_DNA"/>
</dbReference>
<gene>
    <name evidence="2" type="ORF">SDC9_202250</name>
</gene>
<proteinExistence type="predicted"/>
<evidence type="ECO:0000259" key="1">
    <source>
        <dbReference type="PROSITE" id="PS51186"/>
    </source>
</evidence>
<accession>A0A645IVX4</accession>
<organism evidence="2">
    <name type="scientific">bioreactor metagenome</name>
    <dbReference type="NCBI Taxonomy" id="1076179"/>
    <lineage>
        <taxon>unclassified sequences</taxon>
        <taxon>metagenomes</taxon>
        <taxon>ecological metagenomes</taxon>
    </lineage>
</organism>